<sequence>MKENIVKNKSFDFAIRIVRLYQYLSTEKKEFTLSKQLLRSGTSIGAMIREAEHAESKNDFIHKFAIAQKEANESIYWLELLKATDYLDEKGFKTINEDAITILKLVTSILKTT</sequence>
<reference evidence="1 2" key="1">
    <citation type="submission" date="2024-09" db="EMBL/GenBank/DDBJ databases">
        <authorList>
            <person name="Sun Q."/>
            <person name="Mori K."/>
        </authorList>
    </citation>
    <scope>NUCLEOTIDE SEQUENCE [LARGE SCALE GENOMIC DNA]</scope>
    <source>
        <strain evidence="1 2">CECT 7908</strain>
    </source>
</reference>
<dbReference type="InterPro" id="IPR036583">
    <property type="entry name" value="23S_rRNA_IVS_sf"/>
</dbReference>
<dbReference type="SUPFAM" id="SSF158446">
    <property type="entry name" value="IVS-encoded protein-like"/>
    <property type="match status" value="1"/>
</dbReference>
<dbReference type="Pfam" id="PF05635">
    <property type="entry name" value="23S_rRNA_IVP"/>
    <property type="match status" value="1"/>
</dbReference>
<organism evidence="1 2">
    <name type="scientific">Flavobacterium branchiarum</name>
    <dbReference type="NCBI Taxonomy" id="1114870"/>
    <lineage>
        <taxon>Bacteria</taxon>
        <taxon>Pseudomonadati</taxon>
        <taxon>Bacteroidota</taxon>
        <taxon>Flavobacteriia</taxon>
        <taxon>Flavobacteriales</taxon>
        <taxon>Flavobacteriaceae</taxon>
        <taxon>Flavobacterium</taxon>
    </lineage>
</organism>
<dbReference type="NCBIfam" id="TIGR02436">
    <property type="entry name" value="four helix bundle protein"/>
    <property type="match status" value="1"/>
</dbReference>
<evidence type="ECO:0000313" key="1">
    <source>
        <dbReference type="EMBL" id="MFB9064914.1"/>
    </source>
</evidence>
<dbReference type="PANTHER" id="PTHR38471:SF2">
    <property type="entry name" value="FOUR HELIX BUNDLE PROTEIN"/>
    <property type="match status" value="1"/>
</dbReference>
<dbReference type="InterPro" id="IPR012657">
    <property type="entry name" value="23S_rRNA-intervening_sequence"/>
</dbReference>
<name>A0ABV5FN00_9FLAO</name>
<proteinExistence type="predicted"/>
<dbReference type="PIRSF" id="PIRSF035652">
    <property type="entry name" value="CHP02436"/>
    <property type="match status" value="1"/>
</dbReference>
<gene>
    <name evidence="1" type="ORF">ACFFUQ_12880</name>
</gene>
<protein>
    <submittedName>
        <fullName evidence="1">Four helix bundle protein</fullName>
    </submittedName>
</protein>
<evidence type="ECO:0000313" key="2">
    <source>
        <dbReference type="Proteomes" id="UP001589589"/>
    </source>
</evidence>
<dbReference type="PANTHER" id="PTHR38471">
    <property type="entry name" value="FOUR HELIX BUNDLE PROTEIN"/>
    <property type="match status" value="1"/>
</dbReference>
<comment type="caution">
    <text evidence="1">The sequence shown here is derived from an EMBL/GenBank/DDBJ whole genome shotgun (WGS) entry which is preliminary data.</text>
</comment>
<accession>A0ABV5FN00</accession>
<dbReference type="Gene3D" id="1.20.1440.60">
    <property type="entry name" value="23S rRNA-intervening sequence"/>
    <property type="match status" value="1"/>
</dbReference>
<dbReference type="Proteomes" id="UP001589589">
    <property type="component" value="Unassembled WGS sequence"/>
</dbReference>
<dbReference type="EMBL" id="JBHMEX010000043">
    <property type="protein sequence ID" value="MFB9064914.1"/>
    <property type="molecule type" value="Genomic_DNA"/>
</dbReference>
<dbReference type="RefSeq" id="WP_290261751.1">
    <property type="nucleotide sequence ID" value="NZ_JAUFQQ010000003.1"/>
</dbReference>
<keyword evidence="2" id="KW-1185">Reference proteome</keyword>